<keyword evidence="3" id="KW-0949">S-adenosyl-L-methionine</keyword>
<dbReference type="GO" id="GO:0008757">
    <property type="term" value="F:S-adenosylmethionine-dependent methyltransferase activity"/>
    <property type="evidence" value="ECO:0007669"/>
    <property type="project" value="TreeGrafter"/>
</dbReference>
<keyword evidence="5" id="KW-1185">Reference proteome</keyword>
<accession>A0A1I0NT39</accession>
<keyword evidence="1 4" id="KW-0489">Methyltransferase</keyword>
<dbReference type="Gene3D" id="3.40.50.150">
    <property type="entry name" value="Vaccinia Virus protein VP39"/>
    <property type="match status" value="1"/>
</dbReference>
<evidence type="ECO:0000256" key="3">
    <source>
        <dbReference type="ARBA" id="ARBA00022691"/>
    </source>
</evidence>
<dbReference type="PROSITE" id="PS51682">
    <property type="entry name" value="SAM_OMT_I"/>
    <property type="match status" value="1"/>
</dbReference>
<dbReference type="InterPro" id="IPR050362">
    <property type="entry name" value="Cation-dep_OMT"/>
</dbReference>
<name>A0A1I0NT39_9BACT</name>
<dbReference type="PANTHER" id="PTHR10509">
    <property type="entry name" value="O-METHYLTRANSFERASE-RELATED"/>
    <property type="match status" value="1"/>
</dbReference>
<dbReference type="AlphaFoldDB" id="A0A1I0NT39"/>
<dbReference type="GO" id="GO:0032259">
    <property type="term" value="P:methylation"/>
    <property type="evidence" value="ECO:0007669"/>
    <property type="project" value="UniProtKB-KW"/>
</dbReference>
<gene>
    <name evidence="4" type="ORF">SAMN05216290_1436</name>
</gene>
<proteinExistence type="predicted"/>
<reference evidence="5" key="1">
    <citation type="submission" date="2016-10" db="EMBL/GenBank/DDBJ databases">
        <authorList>
            <person name="Varghese N."/>
            <person name="Submissions S."/>
        </authorList>
    </citation>
    <scope>NUCLEOTIDE SEQUENCE [LARGE SCALE GENOMIC DNA]</scope>
    <source>
        <strain evidence="5">CGMCC 1.12402</strain>
    </source>
</reference>
<sequence length="212" mass="24392">MDFIPEDIQQYVEDHSDVESPLLSKINRETHARVMMPRMLSGHLQGRVLSMLTHMIQPKVILEVGTYTGYSALCMAEGLAEDGKLITLDINEELHDQVQGYFDESDYSAQIDYRIGNAMELIPEINEPFDLVFIDADKKNYLNYYNLVIDQVRSGGFIIADNVLWSGKVVQTEKITKDTQVILDFNRFVQEDDRVENVLFPIRDGLMIVRKK</sequence>
<dbReference type="Pfam" id="PF01596">
    <property type="entry name" value="Methyltransf_3"/>
    <property type="match status" value="1"/>
</dbReference>
<organism evidence="4 5">
    <name type="scientific">Roseivirga pacifica</name>
    <dbReference type="NCBI Taxonomy" id="1267423"/>
    <lineage>
        <taxon>Bacteria</taxon>
        <taxon>Pseudomonadati</taxon>
        <taxon>Bacteroidota</taxon>
        <taxon>Cytophagia</taxon>
        <taxon>Cytophagales</taxon>
        <taxon>Roseivirgaceae</taxon>
        <taxon>Roseivirga</taxon>
    </lineage>
</organism>
<evidence type="ECO:0000313" key="5">
    <source>
        <dbReference type="Proteomes" id="UP000199437"/>
    </source>
</evidence>
<dbReference type="SUPFAM" id="SSF53335">
    <property type="entry name" value="S-adenosyl-L-methionine-dependent methyltransferases"/>
    <property type="match status" value="1"/>
</dbReference>
<dbReference type="OrthoDB" id="9799672at2"/>
<dbReference type="GeneID" id="99986161"/>
<dbReference type="EMBL" id="FOIR01000001">
    <property type="protein sequence ID" value="SEW04620.1"/>
    <property type="molecule type" value="Genomic_DNA"/>
</dbReference>
<keyword evidence="2 4" id="KW-0808">Transferase</keyword>
<dbReference type="RefSeq" id="WP_090257820.1">
    <property type="nucleotide sequence ID" value="NZ_FOIR01000001.1"/>
</dbReference>
<dbReference type="STRING" id="1267423.SAMN05216290_1436"/>
<dbReference type="InterPro" id="IPR002935">
    <property type="entry name" value="SAM_O-MeTrfase"/>
</dbReference>
<protein>
    <submittedName>
        <fullName evidence="4">Predicted O-methyltransferase YrrM</fullName>
    </submittedName>
</protein>
<dbReference type="CDD" id="cd02440">
    <property type="entry name" value="AdoMet_MTases"/>
    <property type="match status" value="1"/>
</dbReference>
<dbReference type="Proteomes" id="UP000199437">
    <property type="component" value="Unassembled WGS sequence"/>
</dbReference>
<dbReference type="GO" id="GO:0008171">
    <property type="term" value="F:O-methyltransferase activity"/>
    <property type="evidence" value="ECO:0007669"/>
    <property type="project" value="InterPro"/>
</dbReference>
<evidence type="ECO:0000256" key="2">
    <source>
        <dbReference type="ARBA" id="ARBA00022679"/>
    </source>
</evidence>
<dbReference type="PANTHER" id="PTHR10509:SF14">
    <property type="entry name" value="CAFFEOYL-COA O-METHYLTRANSFERASE 3-RELATED"/>
    <property type="match status" value="1"/>
</dbReference>
<dbReference type="InterPro" id="IPR029063">
    <property type="entry name" value="SAM-dependent_MTases_sf"/>
</dbReference>
<evidence type="ECO:0000256" key="1">
    <source>
        <dbReference type="ARBA" id="ARBA00022603"/>
    </source>
</evidence>
<evidence type="ECO:0000313" key="4">
    <source>
        <dbReference type="EMBL" id="SEW04620.1"/>
    </source>
</evidence>